<evidence type="ECO:0000313" key="2">
    <source>
        <dbReference type="EMBL" id="PSK50422.1"/>
    </source>
</evidence>
<evidence type="ECO:0000256" key="1">
    <source>
        <dbReference type="SAM" id="MobiDB-lite"/>
    </source>
</evidence>
<feature type="region of interest" description="Disordered" evidence="1">
    <location>
        <begin position="396"/>
        <end position="440"/>
    </location>
</feature>
<feature type="compositionally biased region" description="Basic and acidic residues" evidence="1">
    <location>
        <begin position="396"/>
        <end position="421"/>
    </location>
</feature>
<gene>
    <name evidence="2" type="ORF">B9Z65_366</name>
</gene>
<accession>A0A2P7ZQD6</accession>
<evidence type="ECO:0000313" key="3">
    <source>
        <dbReference type="Proteomes" id="UP000243723"/>
    </source>
</evidence>
<keyword evidence="3" id="KW-1185">Reference proteome</keyword>
<dbReference type="AlphaFoldDB" id="A0A2P7ZQD6"/>
<protein>
    <submittedName>
        <fullName evidence="2">Uncharacterized protein</fullName>
    </submittedName>
</protein>
<proteinExistence type="predicted"/>
<dbReference type="Proteomes" id="UP000243723">
    <property type="component" value="Unassembled WGS sequence"/>
</dbReference>
<name>A0A2P7ZQD6_9PEZI</name>
<sequence>MHLRALACFEAGTHNIFPLILETVYMILLKSFQDSASRSEHAPALSFEWLIKVTPARLPMPYWKGLNRVWSISQNLRRDPRFPRVCHKCNVEDSKLRFYSAVVGRPLESVECVNCYTYRRLNDGKARPLALEEARCGGGRPIPADGLCEAEHCAKVIHNEDSKPIFSASSKMWLCKDCREERHNFVVVRAAAGKQAAFEARKQLFAPDITDDVEVMQRIKAGLAAGLDPYRPASKAKSKDPPCDSRSTTDPSQNGERPKRPLPDIPAPTQSASKRPRLNKADEFNPIKAELRDRKESDRVAEQGRRTAEKKAEKMAEGFCVREEKAQHPAETLAGAERVKSERARAVAEEKVLRGERRQHRIKMDALQTESDRAAARALRFAEKAAEAERAQAERARVAEGKAKIAEEKAAKKARKEEEKKGKRKRPGKGVHGDEGNYEEMARLQAELFAQHGSGK</sequence>
<comment type="caution">
    <text evidence="2">The sequence shown here is derived from an EMBL/GenBank/DDBJ whole genome shotgun (WGS) entry which is preliminary data.</text>
</comment>
<organism evidence="2 3">
    <name type="scientific">Elsinoe australis</name>
    <dbReference type="NCBI Taxonomy" id="40998"/>
    <lineage>
        <taxon>Eukaryota</taxon>
        <taxon>Fungi</taxon>
        <taxon>Dikarya</taxon>
        <taxon>Ascomycota</taxon>
        <taxon>Pezizomycotina</taxon>
        <taxon>Dothideomycetes</taxon>
        <taxon>Dothideomycetidae</taxon>
        <taxon>Myriangiales</taxon>
        <taxon>Elsinoaceae</taxon>
        <taxon>Elsinoe</taxon>
    </lineage>
</organism>
<feature type="region of interest" description="Disordered" evidence="1">
    <location>
        <begin position="228"/>
        <end position="342"/>
    </location>
</feature>
<feature type="compositionally biased region" description="Polar residues" evidence="1">
    <location>
        <begin position="245"/>
        <end position="255"/>
    </location>
</feature>
<feature type="compositionally biased region" description="Basic and acidic residues" evidence="1">
    <location>
        <begin position="279"/>
        <end position="328"/>
    </location>
</feature>
<reference evidence="2 3" key="1">
    <citation type="submission" date="2017-05" db="EMBL/GenBank/DDBJ databases">
        <title>Draft genome sequence of Elsinoe australis.</title>
        <authorList>
            <person name="Cheng Q."/>
        </authorList>
    </citation>
    <scope>NUCLEOTIDE SEQUENCE [LARGE SCALE GENOMIC DNA]</scope>
    <source>
        <strain evidence="2 3">NL1</strain>
    </source>
</reference>
<dbReference type="EMBL" id="NHZQ01000138">
    <property type="protein sequence ID" value="PSK50422.1"/>
    <property type="molecule type" value="Genomic_DNA"/>
</dbReference>